<dbReference type="InterPro" id="IPR008881">
    <property type="entry name" value="Trigger_fac_ribosome-bd_bac"/>
</dbReference>
<organism evidence="3 4">
    <name type="scientific">Candidatus Nealsonbacteria bacterium RIFCSPHIGHO2_01_FULL_43_31</name>
    <dbReference type="NCBI Taxonomy" id="1801665"/>
    <lineage>
        <taxon>Bacteria</taxon>
        <taxon>Candidatus Nealsoniibacteriota</taxon>
    </lineage>
</organism>
<dbReference type="InterPro" id="IPR027304">
    <property type="entry name" value="Trigger_fact/SurA_dom_sf"/>
</dbReference>
<feature type="coiled-coil region" evidence="1">
    <location>
        <begin position="126"/>
        <end position="160"/>
    </location>
</feature>
<dbReference type="InterPro" id="IPR037041">
    <property type="entry name" value="Trigger_fac_C_sf"/>
</dbReference>
<feature type="domain" description="Trigger factor ribosome-binding bacterial" evidence="2">
    <location>
        <begin position="1"/>
        <end position="142"/>
    </location>
</feature>
<dbReference type="SUPFAM" id="SSF109998">
    <property type="entry name" value="Triger factor/SurA peptide-binding domain-like"/>
    <property type="match status" value="1"/>
</dbReference>
<proteinExistence type="predicted"/>
<keyword evidence="1" id="KW-0175">Coiled coil</keyword>
<sequence>MKTEIQKSAKSQVEIKCEVSAEEFQIFRERAVLKLGENVEVEGFRKGKAPKEMIEKMLGQEVILKEASQECVRDNYLKVVKEQNLEPLGQPEISILKMALNNPFEFKATVAVLPAITIADYKEIASKIKKREVKVTEEEIEKLRQEKERQEREKLRQEILSKIADASKMAIPEVLIDSEKNRMMTTIKEQVPQMLGIGFEEYLKKINKTEQEIFVSFEPEAQKRIKNSLVLREIQKREKFDISEKELTDEMIEVAKHNPNLDKNQLRDYTESVLNNEKTFEYLEGLLKQ</sequence>
<evidence type="ECO:0000313" key="4">
    <source>
        <dbReference type="Proteomes" id="UP000178721"/>
    </source>
</evidence>
<dbReference type="Pfam" id="PF05697">
    <property type="entry name" value="Trigger_N"/>
    <property type="match status" value="1"/>
</dbReference>
<evidence type="ECO:0000313" key="3">
    <source>
        <dbReference type="EMBL" id="OGZ19896.1"/>
    </source>
</evidence>
<dbReference type="PANTHER" id="PTHR30560">
    <property type="entry name" value="TRIGGER FACTOR CHAPERONE AND PEPTIDYL-PROLYL CIS/TRANS ISOMERASE"/>
    <property type="match status" value="1"/>
</dbReference>
<dbReference type="PANTHER" id="PTHR30560:SF3">
    <property type="entry name" value="TRIGGER FACTOR-LIKE PROTEIN TIG, CHLOROPLASTIC"/>
    <property type="match status" value="1"/>
</dbReference>
<dbReference type="SUPFAM" id="SSF102735">
    <property type="entry name" value="Trigger factor ribosome-binding domain"/>
    <property type="match status" value="1"/>
</dbReference>
<dbReference type="GO" id="GO:0043335">
    <property type="term" value="P:protein unfolding"/>
    <property type="evidence" value="ECO:0007669"/>
    <property type="project" value="TreeGrafter"/>
</dbReference>
<dbReference type="EMBL" id="MHMA01000031">
    <property type="protein sequence ID" value="OGZ19896.1"/>
    <property type="molecule type" value="Genomic_DNA"/>
</dbReference>
<dbReference type="GO" id="GO:0015031">
    <property type="term" value="P:protein transport"/>
    <property type="evidence" value="ECO:0007669"/>
    <property type="project" value="InterPro"/>
</dbReference>
<protein>
    <recommendedName>
        <fullName evidence="2">Trigger factor ribosome-binding bacterial domain-containing protein</fullName>
    </recommendedName>
</protein>
<evidence type="ECO:0000256" key="1">
    <source>
        <dbReference type="SAM" id="Coils"/>
    </source>
</evidence>
<dbReference type="Proteomes" id="UP000178721">
    <property type="component" value="Unassembled WGS sequence"/>
</dbReference>
<dbReference type="GO" id="GO:0003755">
    <property type="term" value="F:peptidyl-prolyl cis-trans isomerase activity"/>
    <property type="evidence" value="ECO:0007669"/>
    <property type="project" value="UniProtKB-KW"/>
</dbReference>
<dbReference type="Gene3D" id="1.10.3120.10">
    <property type="entry name" value="Trigger factor, C-terminal domain"/>
    <property type="match status" value="1"/>
</dbReference>
<dbReference type="GO" id="GO:0044183">
    <property type="term" value="F:protein folding chaperone"/>
    <property type="evidence" value="ECO:0007669"/>
    <property type="project" value="TreeGrafter"/>
</dbReference>
<gene>
    <name evidence="3" type="ORF">A2654_00765</name>
</gene>
<comment type="caution">
    <text evidence="3">The sequence shown here is derived from an EMBL/GenBank/DDBJ whole genome shotgun (WGS) entry which is preliminary data.</text>
</comment>
<dbReference type="GO" id="GO:0043022">
    <property type="term" value="F:ribosome binding"/>
    <property type="evidence" value="ECO:0007669"/>
    <property type="project" value="TreeGrafter"/>
</dbReference>
<dbReference type="InterPro" id="IPR036611">
    <property type="entry name" value="Trigger_fac_ribosome-bd_sf"/>
</dbReference>
<name>A0A1G2E210_9BACT</name>
<accession>A0A1G2E210</accession>
<dbReference type="AlphaFoldDB" id="A0A1G2E210"/>
<evidence type="ECO:0000259" key="2">
    <source>
        <dbReference type="Pfam" id="PF05697"/>
    </source>
</evidence>
<dbReference type="InterPro" id="IPR005215">
    <property type="entry name" value="Trig_fac"/>
</dbReference>
<dbReference type="Gene3D" id="3.30.70.1050">
    <property type="entry name" value="Trigger factor ribosome-binding domain"/>
    <property type="match status" value="1"/>
</dbReference>
<dbReference type="GO" id="GO:0005737">
    <property type="term" value="C:cytoplasm"/>
    <property type="evidence" value="ECO:0007669"/>
    <property type="project" value="UniProtKB-SubCell"/>
</dbReference>
<reference evidence="3 4" key="1">
    <citation type="journal article" date="2016" name="Nat. Commun.">
        <title>Thousands of microbial genomes shed light on interconnected biogeochemical processes in an aquifer system.</title>
        <authorList>
            <person name="Anantharaman K."/>
            <person name="Brown C.T."/>
            <person name="Hug L.A."/>
            <person name="Sharon I."/>
            <person name="Castelle C.J."/>
            <person name="Probst A.J."/>
            <person name="Thomas B.C."/>
            <person name="Singh A."/>
            <person name="Wilkins M.J."/>
            <person name="Karaoz U."/>
            <person name="Brodie E.L."/>
            <person name="Williams K.H."/>
            <person name="Hubbard S.S."/>
            <person name="Banfield J.F."/>
        </authorList>
    </citation>
    <scope>NUCLEOTIDE SEQUENCE [LARGE SCALE GENOMIC DNA]</scope>
</reference>
<dbReference type="GO" id="GO:0051083">
    <property type="term" value="P:'de novo' cotranslational protein folding"/>
    <property type="evidence" value="ECO:0007669"/>
    <property type="project" value="TreeGrafter"/>
</dbReference>